<organism evidence="1 2">
    <name type="scientific">Ophiocordyceps camponoti-rufipedis</name>
    <dbReference type="NCBI Taxonomy" id="2004952"/>
    <lineage>
        <taxon>Eukaryota</taxon>
        <taxon>Fungi</taxon>
        <taxon>Dikarya</taxon>
        <taxon>Ascomycota</taxon>
        <taxon>Pezizomycotina</taxon>
        <taxon>Sordariomycetes</taxon>
        <taxon>Hypocreomycetidae</taxon>
        <taxon>Hypocreales</taxon>
        <taxon>Ophiocordycipitaceae</taxon>
        <taxon>Ophiocordyceps</taxon>
    </lineage>
</organism>
<name>A0A2C5XFW9_9HYPO</name>
<accession>A0A2C5XFW9</accession>
<keyword evidence="2" id="KW-1185">Reference proteome</keyword>
<sequence length="218" mass="24310">MFYTRSAQSLRKLFADYIEPPTLTRQQSHKLLNGLKASFRNELDREYGRATDNAVESGSESRPSAASQHLRSILANPLFSYSKPSAARDAACPLPQPKRDPMEVFDHAVARGMMTFKAATGCLVAKNRSPLAWSPCHKVDSASTETAARVVRWLRSSGADKTLHFLRYRSFVRSLMPFLVAERLDVVVWDWIARLINDDKATWPASTASNPVPSSPNS</sequence>
<protein>
    <submittedName>
        <fullName evidence="1">Uncharacterized protein</fullName>
    </submittedName>
</protein>
<dbReference type="OrthoDB" id="5424391at2759"/>
<proteinExistence type="predicted"/>
<evidence type="ECO:0000313" key="1">
    <source>
        <dbReference type="EMBL" id="PHH70939.1"/>
    </source>
</evidence>
<reference evidence="1 2" key="1">
    <citation type="submission" date="2017-06" db="EMBL/GenBank/DDBJ databases">
        <title>Ant-infecting Ophiocordyceps genomes reveal a high diversity of potential behavioral manipulation genes and a possible major role for enterotoxins.</title>
        <authorList>
            <person name="De Bekker C."/>
            <person name="Evans H.C."/>
            <person name="Brachmann A."/>
            <person name="Hughes D.P."/>
        </authorList>
    </citation>
    <scope>NUCLEOTIDE SEQUENCE [LARGE SCALE GENOMIC DNA]</scope>
    <source>
        <strain evidence="1 2">Map16</strain>
    </source>
</reference>
<dbReference type="AlphaFoldDB" id="A0A2C5XFW9"/>
<gene>
    <name evidence="1" type="ORF">CDD80_5650</name>
</gene>
<evidence type="ECO:0000313" key="2">
    <source>
        <dbReference type="Proteomes" id="UP000226431"/>
    </source>
</evidence>
<comment type="caution">
    <text evidence="1">The sequence shown here is derived from an EMBL/GenBank/DDBJ whole genome shotgun (WGS) entry which is preliminary data.</text>
</comment>
<dbReference type="Proteomes" id="UP000226431">
    <property type="component" value="Unassembled WGS sequence"/>
</dbReference>
<dbReference type="EMBL" id="NJES01000570">
    <property type="protein sequence ID" value="PHH70939.1"/>
    <property type="molecule type" value="Genomic_DNA"/>
</dbReference>